<evidence type="ECO:0000256" key="3">
    <source>
        <dbReference type="ARBA" id="ARBA00012929"/>
    </source>
</evidence>
<dbReference type="RefSeq" id="WP_377126326.1">
    <property type="nucleotide sequence ID" value="NZ_JBHUHN010000001.1"/>
</dbReference>
<evidence type="ECO:0000313" key="9">
    <source>
        <dbReference type="Proteomes" id="UP001597601"/>
    </source>
</evidence>
<dbReference type="InterPro" id="IPR029903">
    <property type="entry name" value="RmlD-like-bd"/>
</dbReference>
<dbReference type="InterPro" id="IPR005913">
    <property type="entry name" value="dTDP_dehydrorham_reduct"/>
</dbReference>
<comment type="pathway">
    <text evidence="1 6">Carbohydrate biosynthesis; dTDP-L-rhamnose biosynthesis.</text>
</comment>
<gene>
    <name evidence="8" type="ORF">ACFSYC_09595</name>
</gene>
<dbReference type="Proteomes" id="UP001597601">
    <property type="component" value="Unassembled WGS sequence"/>
</dbReference>
<evidence type="ECO:0000256" key="2">
    <source>
        <dbReference type="ARBA" id="ARBA00010944"/>
    </source>
</evidence>
<sequence length="287" mass="32306">MKILVIGASGLVGSHCLSLFKNKGFEARGTYLNYNLAGTSFFDPTRCFSEIKLNDVVFEPDVIVHCGALTNVDYCETHVAESYLSTVTSTKHIVEYSKKNAVKLIYLSTDYIFDGKKGPYAEDDVSNPLNIYGKHKLEAEDSVKQLDDFLIARITNVYGEEDRNKNFLARLLISLATNEEKTIDLPTDQFATPIYAGDIAKMLWHLIADGKNGIYNLASTDYLSRYQFGCRVKFHFKENKNLILNPISTSLINQSATRPLTGGLSNVKFSTEYPHFLFTSIDNYIKK</sequence>
<comment type="similarity">
    <text evidence="2 6">Belongs to the dTDP-4-dehydrorhamnose reductase family.</text>
</comment>
<evidence type="ECO:0000256" key="6">
    <source>
        <dbReference type="RuleBase" id="RU364082"/>
    </source>
</evidence>
<evidence type="ECO:0000259" key="7">
    <source>
        <dbReference type="Pfam" id="PF04321"/>
    </source>
</evidence>
<keyword evidence="9" id="KW-1185">Reference proteome</keyword>
<accession>A0ABW5XPN5</accession>
<evidence type="ECO:0000256" key="5">
    <source>
        <dbReference type="ARBA" id="ARBA00048200"/>
    </source>
</evidence>
<comment type="function">
    <text evidence="6">Catalyzes the reduction of dTDP-6-deoxy-L-lyxo-4-hexulose to yield dTDP-L-rhamnose.</text>
</comment>
<evidence type="ECO:0000256" key="4">
    <source>
        <dbReference type="ARBA" id="ARBA00017099"/>
    </source>
</evidence>
<dbReference type="Pfam" id="PF04321">
    <property type="entry name" value="RmlD_sub_bind"/>
    <property type="match status" value="1"/>
</dbReference>
<feature type="domain" description="RmlD-like substrate binding" evidence="7">
    <location>
        <begin position="1"/>
        <end position="272"/>
    </location>
</feature>
<dbReference type="EMBL" id="JBHUON010000009">
    <property type="protein sequence ID" value="MFD2864936.1"/>
    <property type="molecule type" value="Genomic_DNA"/>
</dbReference>
<evidence type="ECO:0000313" key="8">
    <source>
        <dbReference type="EMBL" id="MFD2864936.1"/>
    </source>
</evidence>
<keyword evidence="6" id="KW-0521">NADP</keyword>
<organism evidence="8 9">
    <name type="scientific">Mucilaginibacter antarcticus</name>
    <dbReference type="NCBI Taxonomy" id="1855725"/>
    <lineage>
        <taxon>Bacteria</taxon>
        <taxon>Pseudomonadati</taxon>
        <taxon>Bacteroidota</taxon>
        <taxon>Sphingobacteriia</taxon>
        <taxon>Sphingobacteriales</taxon>
        <taxon>Sphingobacteriaceae</taxon>
        <taxon>Mucilaginibacter</taxon>
    </lineage>
</organism>
<dbReference type="EC" id="1.1.1.133" evidence="3 6"/>
<dbReference type="PANTHER" id="PTHR10491:SF4">
    <property type="entry name" value="METHIONINE ADENOSYLTRANSFERASE 2 SUBUNIT BETA"/>
    <property type="match status" value="1"/>
</dbReference>
<reference evidence="9" key="1">
    <citation type="journal article" date="2019" name="Int. J. Syst. Evol. Microbiol.">
        <title>The Global Catalogue of Microorganisms (GCM) 10K type strain sequencing project: providing services to taxonomists for standard genome sequencing and annotation.</title>
        <authorList>
            <consortium name="The Broad Institute Genomics Platform"/>
            <consortium name="The Broad Institute Genome Sequencing Center for Infectious Disease"/>
            <person name="Wu L."/>
            <person name="Ma J."/>
        </authorList>
    </citation>
    <scope>NUCLEOTIDE SEQUENCE [LARGE SCALE GENOMIC DNA]</scope>
    <source>
        <strain evidence="9">KCTC 52232</strain>
    </source>
</reference>
<proteinExistence type="inferred from homology"/>
<dbReference type="PANTHER" id="PTHR10491">
    <property type="entry name" value="DTDP-4-DEHYDRORHAMNOSE REDUCTASE"/>
    <property type="match status" value="1"/>
</dbReference>
<dbReference type="SUPFAM" id="SSF51735">
    <property type="entry name" value="NAD(P)-binding Rossmann-fold domains"/>
    <property type="match status" value="1"/>
</dbReference>
<evidence type="ECO:0000256" key="1">
    <source>
        <dbReference type="ARBA" id="ARBA00004781"/>
    </source>
</evidence>
<protein>
    <recommendedName>
        <fullName evidence="4 6">dTDP-4-dehydrorhamnose reductase</fullName>
        <ecNumber evidence="3 6">1.1.1.133</ecNumber>
    </recommendedName>
</protein>
<dbReference type="InterPro" id="IPR036291">
    <property type="entry name" value="NAD(P)-bd_dom_sf"/>
</dbReference>
<comment type="catalytic activity">
    <reaction evidence="5">
        <text>dTDP-beta-L-rhamnose + NADP(+) = dTDP-4-dehydro-beta-L-rhamnose + NADPH + H(+)</text>
        <dbReference type="Rhea" id="RHEA:21796"/>
        <dbReference type="ChEBI" id="CHEBI:15378"/>
        <dbReference type="ChEBI" id="CHEBI:57510"/>
        <dbReference type="ChEBI" id="CHEBI:57783"/>
        <dbReference type="ChEBI" id="CHEBI:58349"/>
        <dbReference type="ChEBI" id="CHEBI:62830"/>
        <dbReference type="EC" id="1.1.1.133"/>
    </reaction>
</comment>
<dbReference type="Gene3D" id="3.40.50.720">
    <property type="entry name" value="NAD(P)-binding Rossmann-like Domain"/>
    <property type="match status" value="1"/>
</dbReference>
<name>A0ABW5XPN5_9SPHI</name>
<dbReference type="CDD" id="cd05254">
    <property type="entry name" value="dTDP_HR_like_SDR_e"/>
    <property type="match status" value="1"/>
</dbReference>
<keyword evidence="6" id="KW-0560">Oxidoreductase</keyword>
<comment type="caution">
    <text evidence="8">The sequence shown here is derived from an EMBL/GenBank/DDBJ whole genome shotgun (WGS) entry which is preliminary data.</text>
</comment>